<evidence type="ECO:0000256" key="1">
    <source>
        <dbReference type="ARBA" id="ARBA00000306"/>
    </source>
</evidence>
<evidence type="ECO:0000256" key="4">
    <source>
        <dbReference type="ARBA" id="ARBA00022670"/>
    </source>
</evidence>
<dbReference type="InterPro" id="IPR029055">
    <property type="entry name" value="Ntn_hydrolases_N"/>
</dbReference>
<feature type="binding site" evidence="8">
    <location>
        <begin position="270"/>
        <end position="273"/>
    </location>
    <ligand>
        <name>substrate</name>
    </ligand>
</feature>
<evidence type="ECO:0000256" key="8">
    <source>
        <dbReference type="PIRSR" id="PIRSR600246-2"/>
    </source>
</evidence>
<dbReference type="AlphaFoldDB" id="A0A200R2K4"/>
<dbReference type="Proteomes" id="UP000195402">
    <property type="component" value="Unassembled WGS sequence"/>
</dbReference>
<dbReference type="InParanoid" id="A0A200R2K4"/>
<dbReference type="STRING" id="56857.A0A200R2K4"/>
<evidence type="ECO:0000256" key="10">
    <source>
        <dbReference type="SAM" id="MobiDB-lite"/>
    </source>
</evidence>
<dbReference type="GO" id="GO:0008798">
    <property type="term" value="F:beta-aspartyl-peptidase activity"/>
    <property type="evidence" value="ECO:0007669"/>
    <property type="project" value="UniProtKB-EC"/>
</dbReference>
<keyword evidence="4" id="KW-0645">Protease</keyword>
<dbReference type="EC" id="3.4.19.5" evidence="3"/>
<evidence type="ECO:0000313" key="12">
    <source>
        <dbReference type="Proteomes" id="UP000195402"/>
    </source>
</evidence>
<comment type="caution">
    <text evidence="11">The sequence shown here is derived from an EMBL/GenBank/DDBJ whole genome shotgun (WGS) entry which is preliminary data.</text>
</comment>
<dbReference type="GO" id="GO:0004067">
    <property type="term" value="F:asparaginase activity"/>
    <property type="evidence" value="ECO:0007669"/>
    <property type="project" value="UniProtKB-ARBA"/>
</dbReference>
<gene>
    <name evidence="11" type="ORF">BVC80_9049g39</name>
</gene>
<dbReference type="FunCoup" id="A0A200R2K4">
    <property type="interactions" value="701"/>
</dbReference>
<evidence type="ECO:0000256" key="3">
    <source>
        <dbReference type="ARBA" id="ARBA00012879"/>
    </source>
</evidence>
<comment type="subunit">
    <text evidence="2">Heterotetramer of two alpha and two beta chains arranged as a dimer of alpha/beta heterodimers.</text>
</comment>
<comment type="catalytic activity">
    <reaction evidence="1">
        <text>Cleavage of a beta-linked Asp residue from the N-terminus of a polypeptide.</text>
        <dbReference type="EC" id="3.4.19.5"/>
    </reaction>
</comment>
<dbReference type="CDD" id="cd04701">
    <property type="entry name" value="Asparaginase_2"/>
    <property type="match status" value="1"/>
</dbReference>
<feature type="compositionally biased region" description="Basic residues" evidence="10">
    <location>
        <begin position="17"/>
        <end position="27"/>
    </location>
</feature>
<feature type="region of interest" description="Disordered" evidence="10">
    <location>
        <begin position="1"/>
        <end position="27"/>
    </location>
</feature>
<dbReference type="SUPFAM" id="SSF56235">
    <property type="entry name" value="N-terminal nucleophile aminohydrolases (Ntn hydrolases)"/>
    <property type="match status" value="1"/>
</dbReference>
<sequence>MVSKKKKVPNPHSGGSQKKKKVPNPHRRVVGVGVGVGVAVAEWSWDIPLTLPPGRREPRVAALHHCLQIGVEALKAKLPPLDVVELVVRELENNPHFNAGKGSVLTSNGTVEMEACIMDGNTKNCGAVSGLSTVVNAISLARLVMEKTPHIYLGFDGAEAFAREQGVETVDPSHFITPENVERLQQAKEVNRVQIDYTQPIQKEILAETHTANGDSQIGTVGCVAVDSHGNLATATSTGGLVNKMVGRIGDTPVIGAGTYANSLCAVSATGKGEAIIKATVARDVAALMEYKGLSLKEAAAYVIDECVPKGNAGLVAVSAKGDVIMQFNTSGMFRACATEDGYSEVGIWPSSMQN</sequence>
<dbReference type="PANTHER" id="PTHR10188">
    <property type="entry name" value="L-ASPARAGINASE"/>
    <property type="match status" value="1"/>
</dbReference>
<dbReference type="EMBL" id="MVGT01000459">
    <property type="protein sequence ID" value="OVA16908.1"/>
    <property type="molecule type" value="Genomic_DNA"/>
</dbReference>
<dbReference type="Gene3D" id="3.60.20.30">
    <property type="entry name" value="(Glycosyl)asparaginase"/>
    <property type="match status" value="1"/>
</dbReference>
<keyword evidence="5" id="KW-0378">Hydrolase</keyword>
<organism evidence="11 12">
    <name type="scientific">Macleaya cordata</name>
    <name type="common">Five-seeded plume-poppy</name>
    <name type="synonym">Bocconia cordata</name>
    <dbReference type="NCBI Taxonomy" id="56857"/>
    <lineage>
        <taxon>Eukaryota</taxon>
        <taxon>Viridiplantae</taxon>
        <taxon>Streptophyta</taxon>
        <taxon>Embryophyta</taxon>
        <taxon>Tracheophyta</taxon>
        <taxon>Spermatophyta</taxon>
        <taxon>Magnoliopsida</taxon>
        <taxon>Ranunculales</taxon>
        <taxon>Papaveraceae</taxon>
        <taxon>Papaveroideae</taxon>
        <taxon>Macleaya</taxon>
    </lineage>
</organism>
<dbReference type="InterPro" id="IPR000246">
    <property type="entry name" value="Peptidase_T2"/>
</dbReference>
<feature type="active site" description="Nucleophile" evidence="7">
    <location>
        <position position="220"/>
    </location>
</feature>
<dbReference type="PANTHER" id="PTHR10188:SF6">
    <property type="entry name" value="N(4)-(BETA-N-ACETYLGLUCOSAMINYL)-L-ASPARAGINASE"/>
    <property type="match status" value="1"/>
</dbReference>
<evidence type="ECO:0000256" key="6">
    <source>
        <dbReference type="ARBA" id="ARBA00022813"/>
    </source>
</evidence>
<keyword evidence="6" id="KW-0068">Autocatalytic cleavage</keyword>
<evidence type="ECO:0000256" key="7">
    <source>
        <dbReference type="PIRSR" id="PIRSR600246-1"/>
    </source>
</evidence>
<evidence type="ECO:0000313" key="11">
    <source>
        <dbReference type="EMBL" id="OVA16908.1"/>
    </source>
</evidence>
<reference evidence="11 12" key="1">
    <citation type="journal article" date="2017" name="Mol. Plant">
        <title>The Genome of Medicinal Plant Macleaya cordata Provides New Insights into Benzylisoquinoline Alkaloids Metabolism.</title>
        <authorList>
            <person name="Liu X."/>
            <person name="Liu Y."/>
            <person name="Huang P."/>
            <person name="Ma Y."/>
            <person name="Qing Z."/>
            <person name="Tang Q."/>
            <person name="Cao H."/>
            <person name="Cheng P."/>
            <person name="Zheng Y."/>
            <person name="Yuan Z."/>
            <person name="Zhou Y."/>
            <person name="Liu J."/>
            <person name="Tang Z."/>
            <person name="Zhuo Y."/>
            <person name="Zhang Y."/>
            <person name="Yu L."/>
            <person name="Huang J."/>
            <person name="Yang P."/>
            <person name="Peng Q."/>
            <person name="Zhang J."/>
            <person name="Jiang W."/>
            <person name="Zhang Z."/>
            <person name="Lin K."/>
            <person name="Ro D.K."/>
            <person name="Chen X."/>
            <person name="Xiong X."/>
            <person name="Shang Y."/>
            <person name="Huang S."/>
            <person name="Zeng J."/>
        </authorList>
    </citation>
    <scope>NUCLEOTIDE SEQUENCE [LARGE SCALE GENOMIC DNA]</scope>
    <source>
        <strain evidence="12">cv. BLH2017</strain>
        <tissue evidence="11">Root</tissue>
    </source>
</reference>
<dbReference type="FunFam" id="3.60.20.30:FF:000001">
    <property type="entry name" value="Isoaspartyl peptidase/L-asparaginase"/>
    <property type="match status" value="1"/>
</dbReference>
<accession>A0A200R2K4</accession>
<evidence type="ECO:0000256" key="5">
    <source>
        <dbReference type="ARBA" id="ARBA00022801"/>
    </source>
</evidence>
<feature type="site" description="Cleavage; by autolysis" evidence="9">
    <location>
        <begin position="219"/>
        <end position="220"/>
    </location>
</feature>
<proteinExistence type="predicted"/>
<dbReference type="OMA" id="MGIIMVD"/>
<protein>
    <recommendedName>
        <fullName evidence="3">beta-aspartyl-peptidase</fullName>
        <ecNumber evidence="3">3.4.19.5</ecNumber>
    </recommendedName>
</protein>
<keyword evidence="12" id="KW-1185">Reference proteome</keyword>
<dbReference type="OrthoDB" id="2262349at2759"/>
<feature type="binding site" evidence="8">
    <location>
        <begin position="248"/>
        <end position="251"/>
    </location>
    <ligand>
        <name>substrate</name>
    </ligand>
</feature>
<evidence type="ECO:0000256" key="2">
    <source>
        <dbReference type="ARBA" id="ARBA00011601"/>
    </source>
</evidence>
<evidence type="ECO:0000256" key="9">
    <source>
        <dbReference type="PIRSR" id="PIRSR600246-3"/>
    </source>
</evidence>
<dbReference type="Pfam" id="PF01112">
    <property type="entry name" value="Asparaginase_2"/>
    <property type="match status" value="1"/>
</dbReference>
<dbReference type="GO" id="GO:0006508">
    <property type="term" value="P:proteolysis"/>
    <property type="evidence" value="ECO:0007669"/>
    <property type="project" value="UniProtKB-KW"/>
</dbReference>
<name>A0A200R2K4_MACCD</name>